<dbReference type="NCBIfam" id="TIGR01549">
    <property type="entry name" value="HAD-SF-IA-v1"/>
    <property type="match status" value="1"/>
</dbReference>
<dbReference type="Pfam" id="PF00702">
    <property type="entry name" value="Hydrolase"/>
    <property type="match status" value="1"/>
</dbReference>
<dbReference type="SUPFAM" id="SSF56784">
    <property type="entry name" value="HAD-like"/>
    <property type="match status" value="1"/>
</dbReference>
<dbReference type="Gene3D" id="1.10.150.720">
    <property type="entry name" value="Haloacid dehalogenase-like hydrolase"/>
    <property type="match status" value="1"/>
</dbReference>
<name>A0A1D2ACU2_AUXPR</name>
<dbReference type="SFLD" id="SFLDS00003">
    <property type="entry name" value="Haloacid_Dehalogenase"/>
    <property type="match status" value="1"/>
</dbReference>
<reference evidence="1" key="1">
    <citation type="submission" date="2015-08" db="EMBL/GenBank/DDBJ databases">
        <authorList>
            <person name="Babu N.S."/>
            <person name="Beckwith C.J."/>
            <person name="Beseler K.G."/>
            <person name="Brison A."/>
            <person name="Carone J.V."/>
            <person name="Caskin T.P."/>
            <person name="Diamond M."/>
            <person name="Durham M.E."/>
            <person name="Foxe J.M."/>
            <person name="Go M."/>
            <person name="Henderson B.A."/>
            <person name="Jones I.B."/>
            <person name="McGettigan J.A."/>
            <person name="Micheletti S.J."/>
            <person name="Nasrallah M.E."/>
            <person name="Ortiz D."/>
            <person name="Piller C.R."/>
            <person name="Privatt S.R."/>
            <person name="Schneider S.L."/>
            <person name="Sharp S."/>
            <person name="Smith T.C."/>
            <person name="Stanton J.D."/>
            <person name="Ullery H.E."/>
            <person name="Wilson R.J."/>
            <person name="Serrano M.G."/>
            <person name="Buck G."/>
            <person name="Lee V."/>
            <person name="Wang Y."/>
            <person name="Carvalho R."/>
            <person name="Voegtly L."/>
            <person name="Shi R."/>
            <person name="Duckworth R."/>
            <person name="Johnson A."/>
            <person name="Loviza R."/>
            <person name="Walstead R."/>
            <person name="Shah Z."/>
            <person name="Kiflezghi M."/>
            <person name="Wade K."/>
            <person name="Ball S.L."/>
            <person name="Bradley K.W."/>
            <person name="Asai D.J."/>
            <person name="Bowman C.A."/>
            <person name="Russell D.A."/>
            <person name="Pope W.H."/>
            <person name="Jacobs-Sera D."/>
            <person name="Hendrix R.W."/>
            <person name="Hatfull G.F."/>
        </authorList>
    </citation>
    <scope>NUCLEOTIDE SEQUENCE</scope>
</reference>
<organism evidence="1">
    <name type="scientific">Auxenochlorella protothecoides</name>
    <name type="common">Green microalga</name>
    <name type="synonym">Chlorella protothecoides</name>
    <dbReference type="NCBI Taxonomy" id="3075"/>
    <lineage>
        <taxon>Eukaryota</taxon>
        <taxon>Viridiplantae</taxon>
        <taxon>Chlorophyta</taxon>
        <taxon>core chlorophytes</taxon>
        <taxon>Trebouxiophyceae</taxon>
        <taxon>Chlorellales</taxon>
        <taxon>Chlorellaceae</taxon>
        <taxon>Auxenochlorella</taxon>
    </lineage>
</organism>
<dbReference type="InterPro" id="IPR044924">
    <property type="entry name" value="HAD-SF_hydro_IA_REG-2-like_cap"/>
</dbReference>
<dbReference type="NCBIfam" id="TIGR01509">
    <property type="entry name" value="HAD-SF-IA-v3"/>
    <property type="match status" value="1"/>
</dbReference>
<dbReference type="InterPro" id="IPR011949">
    <property type="entry name" value="HAD-SF_hydro_IA_REG-2-like"/>
</dbReference>
<dbReference type="AlphaFoldDB" id="A0A1D2ACU2"/>
<dbReference type="InterPro" id="IPR006439">
    <property type="entry name" value="HAD-SF_hydro_IA"/>
</dbReference>
<accession>A0A1D2ACU2</accession>
<dbReference type="SFLD" id="SFLDG01129">
    <property type="entry name" value="C1.5:_HAD__Beta-PGM__Phosphata"/>
    <property type="match status" value="1"/>
</dbReference>
<evidence type="ECO:0000313" key="1">
    <source>
        <dbReference type="EMBL" id="JAT77014.1"/>
    </source>
</evidence>
<dbReference type="CDD" id="cd16415">
    <property type="entry name" value="HAD_dREG-2_like"/>
    <property type="match status" value="1"/>
</dbReference>
<dbReference type="PANTHER" id="PTHR46649:SF4">
    <property type="entry name" value="HALOACID DEHALOGENASE-LIKE HYDROLASE (HAD) SUPERFAMILY PROTEIN"/>
    <property type="match status" value="1"/>
</dbReference>
<dbReference type="Gene3D" id="3.40.50.1000">
    <property type="entry name" value="HAD superfamily/HAD-like"/>
    <property type="match status" value="1"/>
</dbReference>
<sequence>MPLGFKSLPPVCPHTMSGAVVTRRVHDALCRHQLLAYARMMSGVASLDTLPSSSGLGRPHVRIPYEGVRVAARQQPSANAFLPSFKALLVDAAGTLLLPSEPSAGVYLRYARKYCDIQLTEAEVLDRFRQAYNAPYQRSFIRYVGDARPFWSDIVAASTGCHDPDFLEEVYAYFAHGDAWRVADGALESLTRIRASGTKLGLVSNFDTRLRPILRELGLDNVFDAVLISAEIGAEKPNPCIFEAACEELGVQPAEAVHVGDDRRNDLFGARRAGCYAWLWGQDVSSFADVEQRLSTGNFMDSLTGV</sequence>
<dbReference type="PANTHER" id="PTHR46649">
    <property type="match status" value="1"/>
</dbReference>
<gene>
    <name evidence="1" type="ORF">g.4786</name>
</gene>
<dbReference type="InterPro" id="IPR023214">
    <property type="entry name" value="HAD_sf"/>
</dbReference>
<dbReference type="NCBIfam" id="TIGR02252">
    <property type="entry name" value="DREG-2"/>
    <property type="match status" value="1"/>
</dbReference>
<dbReference type="InterPro" id="IPR036412">
    <property type="entry name" value="HAD-like_sf"/>
</dbReference>
<proteinExistence type="predicted"/>
<protein>
    <recommendedName>
        <fullName evidence="2">Haloacid dehalogenase-like hydrolase domain-containing protein 3</fullName>
    </recommendedName>
</protein>
<dbReference type="PRINTS" id="PR00413">
    <property type="entry name" value="HADHALOGNASE"/>
</dbReference>
<evidence type="ECO:0008006" key="2">
    <source>
        <dbReference type="Google" id="ProtNLM"/>
    </source>
</evidence>
<dbReference type="EMBL" id="GDKF01001608">
    <property type="protein sequence ID" value="JAT77014.1"/>
    <property type="molecule type" value="Transcribed_RNA"/>
</dbReference>